<proteinExistence type="predicted"/>
<organism evidence="2 3">
    <name type="scientific">Streptomyces violaceusniger</name>
    <dbReference type="NCBI Taxonomy" id="68280"/>
    <lineage>
        <taxon>Bacteria</taxon>
        <taxon>Bacillati</taxon>
        <taxon>Actinomycetota</taxon>
        <taxon>Actinomycetes</taxon>
        <taxon>Kitasatosporales</taxon>
        <taxon>Streptomycetaceae</taxon>
        <taxon>Streptomyces</taxon>
        <taxon>Streptomyces violaceusniger group</taxon>
    </lineage>
</organism>
<dbReference type="EMBL" id="LLZJ01000144">
    <property type="protein sequence ID" value="KUL62276.1"/>
    <property type="molecule type" value="Genomic_DNA"/>
</dbReference>
<dbReference type="Proteomes" id="UP000053413">
    <property type="component" value="Unassembled WGS sequence"/>
</dbReference>
<reference evidence="3" key="1">
    <citation type="submission" date="2015-10" db="EMBL/GenBank/DDBJ databases">
        <authorList>
            <person name="Ju K.-S."/>
            <person name="Doroghazi J.R."/>
            <person name="Metcalf W.W."/>
        </authorList>
    </citation>
    <scope>NUCLEOTIDE SEQUENCE [LARGE SCALE GENOMIC DNA]</scope>
    <source>
        <strain evidence="3">NRRL F-8817</strain>
    </source>
</reference>
<evidence type="ECO:0000313" key="3">
    <source>
        <dbReference type="Proteomes" id="UP000053413"/>
    </source>
</evidence>
<accession>A0A0X3X192</accession>
<feature type="region of interest" description="Disordered" evidence="1">
    <location>
        <begin position="74"/>
        <end position="116"/>
    </location>
</feature>
<name>A0A0X3X192_STRVO</name>
<evidence type="ECO:0000256" key="1">
    <source>
        <dbReference type="SAM" id="MobiDB-lite"/>
    </source>
</evidence>
<sequence>MACSIIARRKRREPIRHRSVMVRLLAWWTVRFGRGAFGDADEMNATGVTSARRGMSCLTVGAVETARAVLVESPLPRNESPVPGQQCGGGDGEYVAPAFPRDQPERTASQIRPAGS</sequence>
<dbReference type="AlphaFoldDB" id="A0A0X3X192"/>
<gene>
    <name evidence="2" type="ORF">ADL28_13660</name>
</gene>
<protein>
    <submittedName>
        <fullName evidence="2">Uncharacterized protein</fullName>
    </submittedName>
</protein>
<comment type="caution">
    <text evidence="2">The sequence shown here is derived from an EMBL/GenBank/DDBJ whole genome shotgun (WGS) entry which is preliminary data.</text>
</comment>
<evidence type="ECO:0000313" key="2">
    <source>
        <dbReference type="EMBL" id="KUL62276.1"/>
    </source>
</evidence>